<evidence type="ECO:0000256" key="2">
    <source>
        <dbReference type="ARBA" id="ARBA00022475"/>
    </source>
</evidence>
<sequence length="305" mass="31924">MDQSDHQPRVAAGVAFGLTTAAIWGAWPVLSGFSIARVLNAYDIAALRFGISGLLLVPYLWRHKSPGVAPIHLAAMVCGAGAPYVLACVWGLGLAPAGHFGVITPSCMLTFSSLAAWLLMGDRPTRVRILGWLAILLGVVMVGLRGLTSGEPSMWLGDLIFMVCGMCWATYTVTFKACGLKPLHATALVSVISMVIYLPFYFGLGLGNLGRAPIEEVMAQGVFQGVLSAIVALVCYNKAVSILGVSRGSVFGALVPAIALLLAIPVLGEIPNVIEVSGLVLVSVGMVLVLGLVPRFLTARRSPAG</sequence>
<keyword evidence="9" id="KW-1185">Reference proteome</keyword>
<organism evidence="8 9">
    <name type="scientific">Sulfidibacter corallicola</name>
    <dbReference type="NCBI Taxonomy" id="2818388"/>
    <lineage>
        <taxon>Bacteria</taxon>
        <taxon>Pseudomonadati</taxon>
        <taxon>Acidobacteriota</taxon>
        <taxon>Holophagae</taxon>
        <taxon>Acanthopleuribacterales</taxon>
        <taxon>Acanthopleuribacteraceae</taxon>
        <taxon>Sulfidibacter</taxon>
    </lineage>
</organism>
<feature type="transmembrane region" description="Helical" evidence="6">
    <location>
        <begin position="185"/>
        <end position="205"/>
    </location>
</feature>
<feature type="transmembrane region" description="Helical" evidence="6">
    <location>
        <begin position="99"/>
        <end position="120"/>
    </location>
</feature>
<evidence type="ECO:0000313" key="8">
    <source>
        <dbReference type="EMBL" id="QTD49738.1"/>
    </source>
</evidence>
<dbReference type="AlphaFoldDB" id="A0A8A4TLI9"/>
<evidence type="ECO:0000256" key="5">
    <source>
        <dbReference type="ARBA" id="ARBA00023136"/>
    </source>
</evidence>
<accession>A0A8A4TLI9</accession>
<dbReference type="GO" id="GO:0005886">
    <property type="term" value="C:plasma membrane"/>
    <property type="evidence" value="ECO:0007669"/>
    <property type="project" value="UniProtKB-SubCell"/>
</dbReference>
<name>A0A8A4TLI9_SULCO</name>
<feature type="transmembrane region" description="Helical" evidence="6">
    <location>
        <begin position="73"/>
        <end position="93"/>
    </location>
</feature>
<dbReference type="Pfam" id="PF00892">
    <property type="entry name" value="EamA"/>
    <property type="match status" value="2"/>
</dbReference>
<comment type="subcellular location">
    <subcellularLocation>
        <location evidence="1">Cell membrane</location>
        <topology evidence="1">Multi-pass membrane protein</topology>
    </subcellularLocation>
</comment>
<feature type="transmembrane region" description="Helical" evidence="6">
    <location>
        <begin position="217"/>
        <end position="236"/>
    </location>
</feature>
<feature type="domain" description="EamA" evidence="7">
    <location>
        <begin position="156"/>
        <end position="290"/>
    </location>
</feature>
<dbReference type="InterPro" id="IPR037185">
    <property type="entry name" value="EmrE-like"/>
</dbReference>
<evidence type="ECO:0000256" key="1">
    <source>
        <dbReference type="ARBA" id="ARBA00004651"/>
    </source>
</evidence>
<protein>
    <submittedName>
        <fullName evidence="8">DMT family transporter</fullName>
    </submittedName>
</protein>
<feature type="transmembrane region" description="Helical" evidence="6">
    <location>
        <begin position="129"/>
        <end position="148"/>
    </location>
</feature>
<feature type="domain" description="EamA" evidence="7">
    <location>
        <begin position="13"/>
        <end position="142"/>
    </location>
</feature>
<evidence type="ECO:0000256" key="3">
    <source>
        <dbReference type="ARBA" id="ARBA00022692"/>
    </source>
</evidence>
<feature type="transmembrane region" description="Helical" evidence="6">
    <location>
        <begin position="248"/>
        <end position="267"/>
    </location>
</feature>
<keyword evidence="2" id="KW-1003">Cell membrane</keyword>
<keyword evidence="5 6" id="KW-0472">Membrane</keyword>
<reference evidence="8" key="1">
    <citation type="submission" date="2021-03" db="EMBL/GenBank/DDBJ databases">
        <title>Acanthopleuribacteraceae sp. M133.</title>
        <authorList>
            <person name="Wang G."/>
        </authorList>
    </citation>
    <scope>NUCLEOTIDE SEQUENCE</scope>
    <source>
        <strain evidence="8">M133</strain>
    </source>
</reference>
<dbReference type="Proteomes" id="UP000663929">
    <property type="component" value="Chromosome"/>
</dbReference>
<dbReference type="PANTHER" id="PTHR42920">
    <property type="entry name" value="OS03G0707200 PROTEIN-RELATED"/>
    <property type="match status" value="1"/>
</dbReference>
<evidence type="ECO:0000256" key="6">
    <source>
        <dbReference type="SAM" id="Phobius"/>
    </source>
</evidence>
<feature type="transmembrane region" description="Helical" evidence="6">
    <location>
        <begin position="41"/>
        <end position="61"/>
    </location>
</feature>
<feature type="transmembrane region" description="Helical" evidence="6">
    <location>
        <begin position="273"/>
        <end position="293"/>
    </location>
</feature>
<feature type="transmembrane region" description="Helical" evidence="6">
    <location>
        <begin position="154"/>
        <end position="173"/>
    </location>
</feature>
<dbReference type="RefSeq" id="WP_237379370.1">
    <property type="nucleotide sequence ID" value="NZ_CP071793.1"/>
</dbReference>
<keyword evidence="4 6" id="KW-1133">Transmembrane helix</keyword>
<dbReference type="InterPro" id="IPR000620">
    <property type="entry name" value="EamA_dom"/>
</dbReference>
<gene>
    <name evidence="8" type="ORF">J3U87_29495</name>
</gene>
<evidence type="ECO:0000259" key="7">
    <source>
        <dbReference type="Pfam" id="PF00892"/>
    </source>
</evidence>
<proteinExistence type="predicted"/>
<dbReference type="SUPFAM" id="SSF103481">
    <property type="entry name" value="Multidrug resistance efflux transporter EmrE"/>
    <property type="match status" value="2"/>
</dbReference>
<dbReference type="InterPro" id="IPR051258">
    <property type="entry name" value="Diverse_Substrate_Transporter"/>
</dbReference>
<dbReference type="EMBL" id="CP071793">
    <property type="protein sequence ID" value="QTD49738.1"/>
    <property type="molecule type" value="Genomic_DNA"/>
</dbReference>
<keyword evidence="3 6" id="KW-0812">Transmembrane</keyword>
<dbReference type="PANTHER" id="PTHR42920:SF5">
    <property type="entry name" value="EAMA DOMAIN-CONTAINING PROTEIN"/>
    <property type="match status" value="1"/>
</dbReference>
<evidence type="ECO:0000313" key="9">
    <source>
        <dbReference type="Proteomes" id="UP000663929"/>
    </source>
</evidence>
<evidence type="ECO:0000256" key="4">
    <source>
        <dbReference type="ARBA" id="ARBA00022989"/>
    </source>
</evidence>
<dbReference type="KEGG" id="scor:J3U87_29495"/>
<feature type="transmembrane region" description="Helical" evidence="6">
    <location>
        <begin position="12"/>
        <end position="35"/>
    </location>
</feature>